<feature type="compositionally biased region" description="Polar residues" evidence="1">
    <location>
        <begin position="120"/>
        <end position="138"/>
    </location>
</feature>
<sequence>MQDSPVIVTNTLWDRIVDMRLSMHFPTRCVVTTFIPSRAEGNLKLEKNEAIAPLFQIDITSNGAMLRQCSASNGNISQNMPLISSKSQACKLNYRQVYSMDRVQRPFSFGFLSSALHETSSTKPGRTASSRWKNTVDGSSVERPASRLRQEFTLPSAIKRSIRHSDARYDENLFTPSQKLSAEHGNLIHGWKRGERKRGSNKRKQWHARSGIERDIKELITGHENDPTEELQELLDEKHQDTQSSSEKGTNAEDISYQRSFEGVGGCRDNGFGMTPRPGIITQFEVVQEQLLVYKPECHVDIFLQMFELHDGVGRKELATVRKGKILDRTI</sequence>
<keyword evidence="3" id="KW-1185">Reference proteome</keyword>
<proteinExistence type="predicted"/>
<organism evidence="2 3">
    <name type="scientific">Melipona quadrifasciata</name>
    <dbReference type="NCBI Taxonomy" id="166423"/>
    <lineage>
        <taxon>Eukaryota</taxon>
        <taxon>Metazoa</taxon>
        <taxon>Ecdysozoa</taxon>
        <taxon>Arthropoda</taxon>
        <taxon>Hexapoda</taxon>
        <taxon>Insecta</taxon>
        <taxon>Pterygota</taxon>
        <taxon>Neoptera</taxon>
        <taxon>Endopterygota</taxon>
        <taxon>Hymenoptera</taxon>
        <taxon>Apocrita</taxon>
        <taxon>Aculeata</taxon>
        <taxon>Apoidea</taxon>
        <taxon>Anthophila</taxon>
        <taxon>Apidae</taxon>
        <taxon>Melipona</taxon>
    </lineage>
</organism>
<gene>
    <name evidence="2" type="ORF">WN51_06178</name>
</gene>
<dbReference type="AlphaFoldDB" id="A0A0M8ZQL7"/>
<evidence type="ECO:0000313" key="2">
    <source>
        <dbReference type="EMBL" id="KOX69120.1"/>
    </source>
</evidence>
<evidence type="ECO:0000313" key="3">
    <source>
        <dbReference type="Proteomes" id="UP000053105"/>
    </source>
</evidence>
<feature type="region of interest" description="Disordered" evidence="1">
    <location>
        <begin position="236"/>
        <end position="256"/>
    </location>
</feature>
<evidence type="ECO:0000256" key="1">
    <source>
        <dbReference type="SAM" id="MobiDB-lite"/>
    </source>
</evidence>
<dbReference type="EMBL" id="KQ435899">
    <property type="protein sequence ID" value="KOX69120.1"/>
    <property type="molecule type" value="Genomic_DNA"/>
</dbReference>
<dbReference type="Proteomes" id="UP000053105">
    <property type="component" value="Unassembled WGS sequence"/>
</dbReference>
<name>A0A0M8ZQL7_9HYME</name>
<reference evidence="2 3" key="1">
    <citation type="submission" date="2015-07" db="EMBL/GenBank/DDBJ databases">
        <title>The genome of Melipona quadrifasciata.</title>
        <authorList>
            <person name="Pan H."/>
            <person name="Kapheim K."/>
        </authorList>
    </citation>
    <scope>NUCLEOTIDE SEQUENCE [LARGE SCALE GENOMIC DNA]</scope>
    <source>
        <strain evidence="2">0111107301</strain>
        <tissue evidence="2">Whole body</tissue>
    </source>
</reference>
<protein>
    <submittedName>
        <fullName evidence="2">Uncharacterized protein</fullName>
    </submittedName>
</protein>
<accession>A0A0M8ZQL7</accession>
<feature type="region of interest" description="Disordered" evidence="1">
    <location>
        <begin position="120"/>
        <end position="141"/>
    </location>
</feature>